<gene>
    <name evidence="1" type="ORF">LCGC14_0592250</name>
</gene>
<evidence type="ECO:0000313" key="1">
    <source>
        <dbReference type="EMBL" id="KKN54427.1"/>
    </source>
</evidence>
<sequence>MTWSYDSSDPGATSKDQVRLMVGDTDTADQLLTDEEIAHFLTTYLTVGNAAVQSARAIMAQFTRQVTRAVGDLKINLSDRAKAYKELIVELTEMADASDPFQIYAGGLSLADRNEDRANVDLPQPPFEVGMTDYTPRMGANQRFEDPLVSGG</sequence>
<protein>
    <submittedName>
        <fullName evidence="1">Uncharacterized protein</fullName>
    </submittedName>
</protein>
<dbReference type="EMBL" id="LAZR01000929">
    <property type="protein sequence ID" value="KKN54427.1"/>
    <property type="molecule type" value="Genomic_DNA"/>
</dbReference>
<proteinExistence type="predicted"/>
<accession>A0A0F9RWU6</accession>
<dbReference type="AlphaFoldDB" id="A0A0F9RWU6"/>
<reference evidence="1" key="1">
    <citation type="journal article" date="2015" name="Nature">
        <title>Complex archaea that bridge the gap between prokaryotes and eukaryotes.</title>
        <authorList>
            <person name="Spang A."/>
            <person name="Saw J.H."/>
            <person name="Jorgensen S.L."/>
            <person name="Zaremba-Niedzwiedzka K."/>
            <person name="Martijn J."/>
            <person name="Lind A.E."/>
            <person name="van Eijk R."/>
            <person name="Schleper C."/>
            <person name="Guy L."/>
            <person name="Ettema T.J."/>
        </authorList>
    </citation>
    <scope>NUCLEOTIDE SEQUENCE</scope>
</reference>
<organism evidence="1">
    <name type="scientific">marine sediment metagenome</name>
    <dbReference type="NCBI Taxonomy" id="412755"/>
    <lineage>
        <taxon>unclassified sequences</taxon>
        <taxon>metagenomes</taxon>
        <taxon>ecological metagenomes</taxon>
    </lineage>
</organism>
<name>A0A0F9RWU6_9ZZZZ</name>
<comment type="caution">
    <text evidence="1">The sequence shown here is derived from an EMBL/GenBank/DDBJ whole genome shotgun (WGS) entry which is preliminary data.</text>
</comment>